<evidence type="ECO:0000313" key="2">
    <source>
        <dbReference type="EMBL" id="GIZ00009.1"/>
    </source>
</evidence>
<accession>A0AAV4Y1E9</accession>
<evidence type="ECO:0000256" key="1">
    <source>
        <dbReference type="SAM" id="Phobius"/>
    </source>
</evidence>
<dbReference type="Proteomes" id="UP001054945">
    <property type="component" value="Unassembled WGS sequence"/>
</dbReference>
<comment type="caution">
    <text evidence="2">The sequence shown here is derived from an EMBL/GenBank/DDBJ whole genome shotgun (WGS) entry which is preliminary data.</text>
</comment>
<sequence length="188" mass="21464">MHETNEEKHNEITFTIKHGMQTHANKGNPAMERTFFRGTLLLPPLANTSPQIWHQYRTSNFLFLPLFLSGKDAKTKGAFYAAVSSFHFLIKLFFVSMLLLGTASCILGCLKKKADSEDADELAGLSEAKTKSLPPSTGEKIRKFKHGFRPLGRNKHGKPHMTHKILYRGQLLKQVLFLWRWPKEDVKN</sequence>
<protein>
    <submittedName>
        <fullName evidence="2">Arf-GAP with dual PH domain-containing protein 1</fullName>
    </submittedName>
</protein>
<feature type="transmembrane region" description="Helical" evidence="1">
    <location>
        <begin position="88"/>
        <end position="110"/>
    </location>
</feature>
<organism evidence="2 3">
    <name type="scientific">Caerostris extrusa</name>
    <name type="common">Bark spider</name>
    <name type="synonym">Caerostris bankana</name>
    <dbReference type="NCBI Taxonomy" id="172846"/>
    <lineage>
        <taxon>Eukaryota</taxon>
        <taxon>Metazoa</taxon>
        <taxon>Ecdysozoa</taxon>
        <taxon>Arthropoda</taxon>
        <taxon>Chelicerata</taxon>
        <taxon>Arachnida</taxon>
        <taxon>Araneae</taxon>
        <taxon>Araneomorphae</taxon>
        <taxon>Entelegynae</taxon>
        <taxon>Araneoidea</taxon>
        <taxon>Araneidae</taxon>
        <taxon>Caerostris</taxon>
    </lineage>
</organism>
<dbReference type="EMBL" id="BPLR01018482">
    <property type="protein sequence ID" value="GIZ00009.1"/>
    <property type="molecule type" value="Genomic_DNA"/>
</dbReference>
<gene>
    <name evidence="2" type="primary">ADAP1</name>
    <name evidence="2" type="ORF">CEXT_461301</name>
</gene>
<evidence type="ECO:0000313" key="3">
    <source>
        <dbReference type="Proteomes" id="UP001054945"/>
    </source>
</evidence>
<keyword evidence="1" id="KW-0812">Transmembrane</keyword>
<keyword evidence="3" id="KW-1185">Reference proteome</keyword>
<dbReference type="AlphaFoldDB" id="A0AAV4Y1E9"/>
<reference evidence="2 3" key="1">
    <citation type="submission" date="2021-06" db="EMBL/GenBank/DDBJ databases">
        <title>Caerostris extrusa draft genome.</title>
        <authorList>
            <person name="Kono N."/>
            <person name="Arakawa K."/>
        </authorList>
    </citation>
    <scope>NUCLEOTIDE SEQUENCE [LARGE SCALE GENOMIC DNA]</scope>
</reference>
<name>A0AAV4Y1E9_CAEEX</name>
<proteinExistence type="predicted"/>
<keyword evidence="1" id="KW-1133">Transmembrane helix</keyword>
<keyword evidence="1" id="KW-0472">Membrane</keyword>